<dbReference type="AlphaFoldDB" id="A0A6C0RD36"/>
<evidence type="ECO:0000313" key="2">
    <source>
        <dbReference type="Proteomes" id="UP000474630"/>
    </source>
</evidence>
<dbReference type="EMBL" id="CP048409">
    <property type="protein sequence ID" value="QIA08260.1"/>
    <property type="molecule type" value="Genomic_DNA"/>
</dbReference>
<sequence length="75" mass="8590">MNFSQFLSGLATLSERVEKKGGHLFFEFSAHVSKISVRYYKSGWKPDADPSFSTEVSKTTDYTPYFIMCDTITDF</sequence>
<reference evidence="1 2" key="1">
    <citation type="submission" date="2020-02" db="EMBL/GenBank/DDBJ databases">
        <title>Genome sequencing for Draconibacterium sp. strain M1.</title>
        <authorList>
            <person name="Park S.-J."/>
        </authorList>
    </citation>
    <scope>NUCLEOTIDE SEQUENCE [LARGE SCALE GENOMIC DNA]</scope>
    <source>
        <strain evidence="1 2">M1</strain>
    </source>
</reference>
<keyword evidence="2" id="KW-1185">Reference proteome</keyword>
<gene>
    <name evidence="1" type="ORF">G0Q07_11280</name>
</gene>
<organism evidence="1 2">
    <name type="scientific">Draconibacterium halophilum</name>
    <dbReference type="NCBI Taxonomy" id="2706887"/>
    <lineage>
        <taxon>Bacteria</taxon>
        <taxon>Pseudomonadati</taxon>
        <taxon>Bacteroidota</taxon>
        <taxon>Bacteroidia</taxon>
        <taxon>Marinilabiliales</taxon>
        <taxon>Prolixibacteraceae</taxon>
        <taxon>Draconibacterium</taxon>
    </lineage>
</organism>
<protein>
    <submittedName>
        <fullName evidence="1">Uncharacterized protein</fullName>
    </submittedName>
</protein>
<dbReference type="KEGG" id="drc:G0Q07_11280"/>
<dbReference type="Proteomes" id="UP000474630">
    <property type="component" value="Chromosome"/>
</dbReference>
<evidence type="ECO:0000313" key="1">
    <source>
        <dbReference type="EMBL" id="QIA08260.1"/>
    </source>
</evidence>
<accession>A0A6C0RD36</accession>
<name>A0A6C0RD36_9BACT</name>
<dbReference type="RefSeq" id="WP_163346181.1">
    <property type="nucleotide sequence ID" value="NZ_CP048409.1"/>
</dbReference>
<proteinExistence type="predicted"/>